<evidence type="ECO:0000256" key="5">
    <source>
        <dbReference type="ARBA" id="ARBA00023002"/>
    </source>
</evidence>
<dbReference type="GO" id="GO:0003995">
    <property type="term" value="F:acyl-CoA dehydrogenase activity"/>
    <property type="evidence" value="ECO:0007669"/>
    <property type="project" value="TreeGrafter"/>
</dbReference>
<dbReference type="Gene3D" id="2.40.110.10">
    <property type="entry name" value="Butyryl-CoA Dehydrogenase, subunit A, domain 2"/>
    <property type="match status" value="1"/>
</dbReference>
<dbReference type="PANTHER" id="PTHR43884:SF20">
    <property type="entry name" value="ACYL-COA DEHYDROGENASE FADE28"/>
    <property type="match status" value="1"/>
</dbReference>
<dbReference type="InterPro" id="IPR046373">
    <property type="entry name" value="Acyl-CoA_Oxase/DH_mid-dom_sf"/>
</dbReference>
<dbReference type="KEGG" id="mcoo:MCOO_09820"/>
<accession>A0A7I7KT03</accession>
<comment type="similarity">
    <text evidence="2">Belongs to the acyl-CoA dehydrogenase family.</text>
</comment>
<dbReference type="GO" id="GO:0050660">
    <property type="term" value="F:flavin adenine dinucleotide binding"/>
    <property type="evidence" value="ECO:0007669"/>
    <property type="project" value="InterPro"/>
</dbReference>
<sequence>MKLLPDQDERDLATMLSALFAAECPISLVRQLREAEPRSMPARLWRSLADAGVFGLSLPQQYGGAGGSLSDVGIFCVEAGRGLCPTIVHGTVQAALAIQLLGGADQHSAWLPTLADGNISATTCLSDMRNAAVTASTLRAGSQAWGGGWRLSGAVDFVMDADVADHLVVCAAAEGERVIAFVVPLAAAGLWIEPLRLMGGHRAFHIAFDDVEVSDPNAVLAGADDAGLAEHDLRRVANAAVALLSLDLVGVGEAVLQRTVDYTMARKQFGRPIASFQAAQHLVANMHIALAAARLAAQSAVFQIDRGHTATRETAIARMHAATAAKLITLDAHQLHGGMGYVVETDLHLFSERARVLSTLGGGADVAATWLEDEA</sequence>
<proteinExistence type="inferred from homology"/>
<comment type="cofactor">
    <cofactor evidence="1">
        <name>FAD</name>
        <dbReference type="ChEBI" id="CHEBI:57692"/>
    </cofactor>
</comment>
<keyword evidence="9" id="KW-1185">Reference proteome</keyword>
<dbReference type="Proteomes" id="UP000465866">
    <property type="component" value="Chromosome"/>
</dbReference>
<dbReference type="Gene3D" id="1.20.140.10">
    <property type="entry name" value="Butyryl-CoA Dehydrogenase, subunit A, domain 3"/>
    <property type="match status" value="1"/>
</dbReference>
<dbReference type="Gene3D" id="1.10.540.10">
    <property type="entry name" value="Acyl-CoA dehydrogenase/oxidase, N-terminal domain"/>
    <property type="match status" value="1"/>
</dbReference>
<dbReference type="EMBL" id="AP022569">
    <property type="protein sequence ID" value="BBX44967.1"/>
    <property type="molecule type" value="Genomic_DNA"/>
</dbReference>
<keyword evidence="3" id="KW-0285">Flavoprotein</keyword>
<dbReference type="RefSeq" id="WP_163775338.1">
    <property type="nucleotide sequence ID" value="NZ_AP022569.1"/>
</dbReference>
<evidence type="ECO:0000259" key="6">
    <source>
        <dbReference type="Pfam" id="PF00441"/>
    </source>
</evidence>
<dbReference type="SUPFAM" id="SSF47203">
    <property type="entry name" value="Acyl-CoA dehydrogenase C-terminal domain-like"/>
    <property type="match status" value="1"/>
</dbReference>
<dbReference type="InterPro" id="IPR009100">
    <property type="entry name" value="AcylCoA_DH/oxidase_NM_dom_sf"/>
</dbReference>
<dbReference type="PANTHER" id="PTHR43884">
    <property type="entry name" value="ACYL-COA DEHYDROGENASE"/>
    <property type="match status" value="1"/>
</dbReference>
<evidence type="ECO:0000259" key="7">
    <source>
        <dbReference type="Pfam" id="PF02771"/>
    </source>
</evidence>
<dbReference type="InterPro" id="IPR036250">
    <property type="entry name" value="AcylCo_DH-like_C"/>
</dbReference>
<dbReference type="InterPro" id="IPR013786">
    <property type="entry name" value="AcylCoA_DH/ox_N"/>
</dbReference>
<dbReference type="InterPro" id="IPR037069">
    <property type="entry name" value="AcylCoA_DH/ox_N_sf"/>
</dbReference>
<organism evidence="8 9">
    <name type="scientific">Mycobacterium cookii</name>
    <dbReference type="NCBI Taxonomy" id="1775"/>
    <lineage>
        <taxon>Bacteria</taxon>
        <taxon>Bacillati</taxon>
        <taxon>Actinomycetota</taxon>
        <taxon>Actinomycetes</taxon>
        <taxon>Mycobacteriales</taxon>
        <taxon>Mycobacteriaceae</taxon>
        <taxon>Mycobacterium</taxon>
    </lineage>
</organism>
<feature type="domain" description="Acyl-CoA dehydrogenase/oxidase N-terminal" evidence="7">
    <location>
        <begin position="7"/>
        <end position="117"/>
    </location>
</feature>
<dbReference type="AlphaFoldDB" id="A0A7I7KT03"/>
<dbReference type="InterPro" id="IPR009075">
    <property type="entry name" value="AcylCo_DH/oxidase_C"/>
</dbReference>
<name>A0A7I7KT03_9MYCO</name>
<evidence type="ECO:0000313" key="8">
    <source>
        <dbReference type="EMBL" id="BBX44967.1"/>
    </source>
</evidence>
<reference evidence="8 9" key="1">
    <citation type="journal article" date="2019" name="Emerg. Microbes Infect.">
        <title>Comprehensive subspecies identification of 175 nontuberculous mycobacteria species based on 7547 genomic profiles.</title>
        <authorList>
            <person name="Matsumoto Y."/>
            <person name="Kinjo T."/>
            <person name="Motooka D."/>
            <person name="Nabeya D."/>
            <person name="Jung N."/>
            <person name="Uechi K."/>
            <person name="Horii T."/>
            <person name="Iida T."/>
            <person name="Fujita J."/>
            <person name="Nakamura S."/>
        </authorList>
    </citation>
    <scope>NUCLEOTIDE SEQUENCE [LARGE SCALE GENOMIC DNA]</scope>
    <source>
        <strain evidence="8 9">JCM 12404</strain>
    </source>
</reference>
<dbReference type="SUPFAM" id="SSF56645">
    <property type="entry name" value="Acyl-CoA dehydrogenase NM domain-like"/>
    <property type="match status" value="1"/>
</dbReference>
<evidence type="ECO:0000256" key="2">
    <source>
        <dbReference type="ARBA" id="ARBA00009347"/>
    </source>
</evidence>
<evidence type="ECO:0000313" key="9">
    <source>
        <dbReference type="Proteomes" id="UP000465866"/>
    </source>
</evidence>
<keyword evidence="4" id="KW-0274">FAD</keyword>
<gene>
    <name evidence="8" type="ORF">MCOO_09820</name>
</gene>
<feature type="domain" description="Acyl-CoA dehydrogenase/oxidase C-terminal" evidence="6">
    <location>
        <begin position="246"/>
        <end position="367"/>
    </location>
</feature>
<protein>
    <submittedName>
        <fullName evidence="8">Isovaleryl-CoA dehydrogenase</fullName>
    </submittedName>
</protein>
<dbReference type="Pfam" id="PF00441">
    <property type="entry name" value="Acyl-CoA_dh_1"/>
    <property type="match status" value="1"/>
</dbReference>
<evidence type="ECO:0000256" key="1">
    <source>
        <dbReference type="ARBA" id="ARBA00001974"/>
    </source>
</evidence>
<evidence type="ECO:0000256" key="3">
    <source>
        <dbReference type="ARBA" id="ARBA00022630"/>
    </source>
</evidence>
<keyword evidence="5" id="KW-0560">Oxidoreductase</keyword>
<evidence type="ECO:0000256" key="4">
    <source>
        <dbReference type="ARBA" id="ARBA00022827"/>
    </source>
</evidence>
<dbReference type="Pfam" id="PF02771">
    <property type="entry name" value="Acyl-CoA_dh_N"/>
    <property type="match status" value="1"/>
</dbReference>